<protein>
    <recommendedName>
        <fullName evidence="3">SAM-dependent methyltransferase</fullName>
    </recommendedName>
</protein>
<dbReference type="Proteomes" id="UP000500741">
    <property type="component" value="Chromosome"/>
</dbReference>
<evidence type="ECO:0000313" key="1">
    <source>
        <dbReference type="EMBL" id="QIL50189.1"/>
    </source>
</evidence>
<proteinExistence type="predicted"/>
<gene>
    <name evidence="1" type="ORF">G7084_01920</name>
</gene>
<dbReference type="AlphaFoldDB" id="A0A6G8AYZ9"/>
<organism evidence="1 2">
    <name type="scientific">Weissella coleopterorum</name>
    <dbReference type="NCBI Taxonomy" id="2714949"/>
    <lineage>
        <taxon>Bacteria</taxon>
        <taxon>Bacillati</taxon>
        <taxon>Bacillota</taxon>
        <taxon>Bacilli</taxon>
        <taxon>Lactobacillales</taxon>
        <taxon>Lactobacillaceae</taxon>
        <taxon>Weissella</taxon>
    </lineage>
</organism>
<keyword evidence="2" id="KW-1185">Reference proteome</keyword>
<name>A0A6G8AYZ9_9LACO</name>
<dbReference type="RefSeq" id="WP_166009548.1">
    <property type="nucleotide sequence ID" value="NZ_CP049888.1"/>
</dbReference>
<dbReference type="KEGG" id="wco:G7084_01920"/>
<evidence type="ECO:0000313" key="2">
    <source>
        <dbReference type="Proteomes" id="UP000500741"/>
    </source>
</evidence>
<accession>A0A6G8AYZ9</accession>
<dbReference type="EMBL" id="CP049888">
    <property type="protein sequence ID" value="QIL50189.1"/>
    <property type="molecule type" value="Genomic_DNA"/>
</dbReference>
<reference evidence="1 2" key="1">
    <citation type="submission" date="2020-03" db="EMBL/GenBank/DDBJ databases">
        <title>Weissella sp. nov., isolated from Cybister lewisianus.</title>
        <authorList>
            <person name="Hyun D.-W."/>
            <person name="Bae J.-W."/>
        </authorList>
    </citation>
    <scope>NUCLEOTIDE SEQUENCE [LARGE SCALE GENOMIC DNA]</scope>
    <source>
        <strain evidence="1 2">HDW19</strain>
    </source>
</reference>
<sequence length="274" mass="31332">MQQVKISPAIKLADSAYFQQIKDYQRQFKQIPLIMDYLAQILEVEMALQAGQLPPQLPFLEINEAMIEAVQRRIVGQYPNQPILGNKIWGQQVEALMGLDQLLHDFRDELIQRYKMYGYVSTPAVTELSNYLTGRKTLELMAGYGYLSAGLKSLQPDQWIHAVDNESWQFQPNQSALKPQPLVEKMDALSALAHYGNEFEVLLVSWSPDADPVDLSILTWVREHFQGEFLLIGEDNGATNSPAFWQTADLTPIDTYNQKFGSFDLIDEKLYRVK</sequence>
<evidence type="ECO:0008006" key="3">
    <source>
        <dbReference type="Google" id="ProtNLM"/>
    </source>
</evidence>